<comment type="similarity">
    <text evidence="4">Belongs to the thiolase-like superfamily. Beta-ketoacyl-ACP synthases family.</text>
</comment>
<dbReference type="SMART" id="SM00825">
    <property type="entry name" value="PKS_KS"/>
    <property type="match status" value="1"/>
</dbReference>
<proteinExistence type="inferred from homology"/>
<keyword evidence="1" id="KW-0596">Phosphopantetheine</keyword>
<dbReference type="Pfam" id="PF02801">
    <property type="entry name" value="Ketoacyl-synt_C"/>
    <property type="match status" value="1"/>
</dbReference>
<dbReference type="InterPro" id="IPR018201">
    <property type="entry name" value="Ketoacyl_synth_AS"/>
</dbReference>
<keyword evidence="3 4" id="KW-0808">Transferase</keyword>
<dbReference type="PROSITE" id="PS00606">
    <property type="entry name" value="KS3_1"/>
    <property type="match status" value="1"/>
</dbReference>
<dbReference type="CDD" id="cd00833">
    <property type="entry name" value="PKS"/>
    <property type="match status" value="1"/>
</dbReference>
<accession>A0ABP8BXC5</accession>
<dbReference type="InterPro" id="IPR014031">
    <property type="entry name" value="Ketoacyl_synth_C"/>
</dbReference>
<evidence type="ECO:0000256" key="4">
    <source>
        <dbReference type="RuleBase" id="RU003694"/>
    </source>
</evidence>
<sequence length="481" mass="50214">MKDYIDSLERLSHKQLVVLLARQRLAATRPIAVDGMALRFPGGIDGPPSLWSALREGRVVTGGPPRIPADSKGRPRWNVAAPDLAPYADLLGRGAYLPDIDLFDADRFGVPAEEAAYLDPQQRLLVTCAAEALADAGVTDVSGLRAGVFAALSAVEYNYAALRNRVGMDDLSPHMGPGAALSGAAGRIATCLGLCGPALTVDTACSSAVTALHLASASLRSGECDVALIGASHLSLAPGAFGVQARAGMLSPTGRSRPFDANADGYARSEGCGVLVLRRQSDAVNPYAVVRGTAVHQHGARDSISRVSAAGQAEAIRRALRAADCAPRDVGYVEAQANGVRLADVIEVEALADVYDRGGPDAPPLVVGSAKANLGYLETVSGMASLMKAVLAVHHGEIPPQPGVERPDPDIAWRKLSLEIPREITRWPEGARRLAGVSSHGFTGTCAHAVVESVAAEPAPRPVARASTPGDSHWPDTHHWS</sequence>
<comment type="caution">
    <text evidence="7">The sequence shown here is derived from an EMBL/GenBank/DDBJ whole genome shotgun (WGS) entry which is preliminary data.</text>
</comment>
<reference evidence="8" key="1">
    <citation type="journal article" date="2019" name="Int. J. Syst. Evol. Microbiol.">
        <title>The Global Catalogue of Microorganisms (GCM) 10K type strain sequencing project: providing services to taxonomists for standard genome sequencing and annotation.</title>
        <authorList>
            <consortium name="The Broad Institute Genomics Platform"/>
            <consortium name="The Broad Institute Genome Sequencing Center for Infectious Disease"/>
            <person name="Wu L."/>
            <person name="Ma J."/>
        </authorList>
    </citation>
    <scope>NUCLEOTIDE SEQUENCE [LARGE SCALE GENOMIC DNA]</scope>
    <source>
        <strain evidence="8">JCM 17440</strain>
    </source>
</reference>
<evidence type="ECO:0000256" key="3">
    <source>
        <dbReference type="ARBA" id="ARBA00022679"/>
    </source>
</evidence>
<gene>
    <name evidence="7" type="ORF">GCM10022254_20350</name>
</gene>
<dbReference type="Pfam" id="PF16197">
    <property type="entry name" value="KAsynt_C_assoc"/>
    <property type="match status" value="1"/>
</dbReference>
<evidence type="ECO:0000313" key="7">
    <source>
        <dbReference type="EMBL" id="GAA4228962.1"/>
    </source>
</evidence>
<feature type="region of interest" description="Disordered" evidence="5">
    <location>
        <begin position="457"/>
        <end position="481"/>
    </location>
</feature>
<dbReference type="Proteomes" id="UP001501710">
    <property type="component" value="Unassembled WGS sequence"/>
</dbReference>
<keyword evidence="8" id="KW-1185">Reference proteome</keyword>
<dbReference type="PANTHER" id="PTHR43775:SF37">
    <property type="entry name" value="SI:DKEY-61P9.11"/>
    <property type="match status" value="1"/>
</dbReference>
<dbReference type="EMBL" id="BAABAS010000005">
    <property type="protein sequence ID" value="GAA4228962.1"/>
    <property type="molecule type" value="Genomic_DNA"/>
</dbReference>
<dbReference type="SUPFAM" id="SSF53901">
    <property type="entry name" value="Thiolase-like"/>
    <property type="match status" value="1"/>
</dbReference>
<dbReference type="InterPro" id="IPR016039">
    <property type="entry name" value="Thiolase-like"/>
</dbReference>
<feature type="compositionally biased region" description="Low complexity" evidence="5">
    <location>
        <begin position="457"/>
        <end position="467"/>
    </location>
</feature>
<evidence type="ECO:0000259" key="6">
    <source>
        <dbReference type="PROSITE" id="PS52004"/>
    </source>
</evidence>
<dbReference type="RefSeq" id="WP_344893469.1">
    <property type="nucleotide sequence ID" value="NZ_BAABAS010000005.1"/>
</dbReference>
<feature type="domain" description="Ketosynthase family 3 (KS3)" evidence="6">
    <location>
        <begin position="28"/>
        <end position="453"/>
    </location>
</feature>
<dbReference type="Gene3D" id="3.40.47.10">
    <property type="match status" value="1"/>
</dbReference>
<evidence type="ECO:0000313" key="8">
    <source>
        <dbReference type="Proteomes" id="UP001501710"/>
    </source>
</evidence>
<protein>
    <recommendedName>
        <fullName evidence="6">Ketosynthase family 3 (KS3) domain-containing protein</fullName>
    </recommendedName>
</protein>
<dbReference type="InterPro" id="IPR032821">
    <property type="entry name" value="PKS_assoc"/>
</dbReference>
<dbReference type="InterPro" id="IPR014030">
    <property type="entry name" value="Ketoacyl_synth_N"/>
</dbReference>
<dbReference type="PANTHER" id="PTHR43775">
    <property type="entry name" value="FATTY ACID SYNTHASE"/>
    <property type="match status" value="1"/>
</dbReference>
<keyword evidence="2" id="KW-0597">Phosphoprotein</keyword>
<organism evidence="7 8">
    <name type="scientific">Actinomadura meridiana</name>
    <dbReference type="NCBI Taxonomy" id="559626"/>
    <lineage>
        <taxon>Bacteria</taxon>
        <taxon>Bacillati</taxon>
        <taxon>Actinomycetota</taxon>
        <taxon>Actinomycetes</taxon>
        <taxon>Streptosporangiales</taxon>
        <taxon>Thermomonosporaceae</taxon>
        <taxon>Actinomadura</taxon>
    </lineage>
</organism>
<evidence type="ECO:0000256" key="1">
    <source>
        <dbReference type="ARBA" id="ARBA00022450"/>
    </source>
</evidence>
<dbReference type="InterPro" id="IPR020841">
    <property type="entry name" value="PKS_Beta-ketoAc_synthase_dom"/>
</dbReference>
<dbReference type="InterPro" id="IPR050091">
    <property type="entry name" value="PKS_NRPS_Biosynth_Enz"/>
</dbReference>
<evidence type="ECO:0000256" key="5">
    <source>
        <dbReference type="SAM" id="MobiDB-lite"/>
    </source>
</evidence>
<name>A0ABP8BXC5_9ACTN</name>
<evidence type="ECO:0000256" key="2">
    <source>
        <dbReference type="ARBA" id="ARBA00022553"/>
    </source>
</evidence>
<dbReference type="PROSITE" id="PS52004">
    <property type="entry name" value="KS3_2"/>
    <property type="match status" value="1"/>
</dbReference>
<dbReference type="Pfam" id="PF00109">
    <property type="entry name" value="ketoacyl-synt"/>
    <property type="match status" value="1"/>
</dbReference>